<evidence type="ECO:0000256" key="5">
    <source>
        <dbReference type="ARBA" id="ARBA00022989"/>
    </source>
</evidence>
<evidence type="ECO:0000313" key="11">
    <source>
        <dbReference type="Proteomes" id="UP000276888"/>
    </source>
</evidence>
<dbReference type="RefSeq" id="WP_127095005.1">
    <property type="nucleotide sequence ID" value="NZ_CP031423.1"/>
</dbReference>
<comment type="subcellular location">
    <subcellularLocation>
        <location evidence="1">Cell membrane</location>
        <topology evidence="1">Multi-pass membrane protein</topology>
    </subcellularLocation>
</comment>
<keyword evidence="2" id="KW-0813">Transport</keyword>
<dbReference type="CDD" id="cd06173">
    <property type="entry name" value="MFS_MefA_like"/>
    <property type="match status" value="1"/>
</dbReference>
<evidence type="ECO:0000256" key="8">
    <source>
        <dbReference type="SAM" id="Phobius"/>
    </source>
</evidence>
<evidence type="ECO:0000256" key="6">
    <source>
        <dbReference type="ARBA" id="ARBA00023136"/>
    </source>
</evidence>
<dbReference type="InterPro" id="IPR036259">
    <property type="entry name" value="MFS_trans_sf"/>
</dbReference>
<evidence type="ECO:0000256" key="4">
    <source>
        <dbReference type="ARBA" id="ARBA00022692"/>
    </source>
</evidence>
<dbReference type="PANTHER" id="PTHR23513:SF6">
    <property type="entry name" value="MAJOR FACILITATOR SUPERFAMILY ASSOCIATED DOMAIN-CONTAINING PROTEIN"/>
    <property type="match status" value="1"/>
</dbReference>
<evidence type="ECO:0000256" key="1">
    <source>
        <dbReference type="ARBA" id="ARBA00004651"/>
    </source>
</evidence>
<dbReference type="InterPro" id="IPR020846">
    <property type="entry name" value="MFS_dom"/>
</dbReference>
<evidence type="ECO:0000256" key="7">
    <source>
        <dbReference type="SAM" id="MobiDB-lite"/>
    </source>
</evidence>
<feature type="transmembrane region" description="Helical" evidence="8">
    <location>
        <begin position="310"/>
        <end position="328"/>
    </location>
</feature>
<dbReference type="OrthoDB" id="9815525at2"/>
<dbReference type="EMBL" id="CP031423">
    <property type="protein sequence ID" value="AZS36293.1"/>
    <property type="molecule type" value="Genomic_DNA"/>
</dbReference>
<evidence type="ECO:0000313" key="10">
    <source>
        <dbReference type="EMBL" id="AZS36293.1"/>
    </source>
</evidence>
<evidence type="ECO:0000259" key="9">
    <source>
        <dbReference type="PROSITE" id="PS50850"/>
    </source>
</evidence>
<feature type="transmembrane region" description="Helical" evidence="8">
    <location>
        <begin position="278"/>
        <end position="298"/>
    </location>
</feature>
<keyword evidence="3" id="KW-1003">Cell membrane</keyword>
<evidence type="ECO:0000256" key="2">
    <source>
        <dbReference type="ARBA" id="ARBA00022448"/>
    </source>
</evidence>
<feature type="transmembrane region" description="Helical" evidence="8">
    <location>
        <begin position="125"/>
        <end position="146"/>
    </location>
</feature>
<feature type="transmembrane region" description="Helical" evidence="8">
    <location>
        <begin position="192"/>
        <end position="211"/>
    </location>
</feature>
<dbReference type="KEGG" id="mlv:CVS47_00894"/>
<accession>A0A3S9W8K3</accession>
<dbReference type="InterPro" id="IPR010290">
    <property type="entry name" value="TM_effector"/>
</dbReference>
<keyword evidence="6 8" id="KW-0472">Membrane</keyword>
<feature type="transmembrane region" description="Helical" evidence="8">
    <location>
        <begin position="334"/>
        <end position="352"/>
    </location>
</feature>
<dbReference type="PANTHER" id="PTHR23513">
    <property type="entry name" value="INTEGRAL MEMBRANE EFFLUX PROTEIN-RELATED"/>
    <property type="match status" value="1"/>
</dbReference>
<organism evidence="10 11">
    <name type="scientific">Microbacterium lemovicicum</name>
    <dbReference type="NCBI Taxonomy" id="1072463"/>
    <lineage>
        <taxon>Bacteria</taxon>
        <taxon>Bacillati</taxon>
        <taxon>Actinomycetota</taxon>
        <taxon>Actinomycetes</taxon>
        <taxon>Micrococcales</taxon>
        <taxon>Microbacteriaceae</taxon>
        <taxon>Microbacterium</taxon>
    </lineage>
</organism>
<dbReference type="SUPFAM" id="SSF103473">
    <property type="entry name" value="MFS general substrate transporter"/>
    <property type="match status" value="1"/>
</dbReference>
<dbReference type="GO" id="GO:0005886">
    <property type="term" value="C:plasma membrane"/>
    <property type="evidence" value="ECO:0007669"/>
    <property type="project" value="UniProtKB-SubCell"/>
</dbReference>
<keyword evidence="11" id="KW-1185">Reference proteome</keyword>
<feature type="transmembrane region" description="Helical" evidence="8">
    <location>
        <begin position="244"/>
        <end position="266"/>
    </location>
</feature>
<reference evidence="10 11" key="1">
    <citation type="submission" date="2018-08" db="EMBL/GenBank/DDBJ databases">
        <title>Microbacterium lemovicicum sp. nov., a bacterium isolated from a natural uranium-rich soil.</title>
        <authorList>
            <person name="ORTET P."/>
        </authorList>
    </citation>
    <scope>NUCLEOTIDE SEQUENCE [LARGE SCALE GENOMIC DNA]</scope>
    <source>
        <strain evidence="10 11">Viu22</strain>
    </source>
</reference>
<feature type="domain" description="Major facilitator superfamily (MFS) profile" evidence="9">
    <location>
        <begin position="243"/>
        <end position="444"/>
    </location>
</feature>
<keyword evidence="4 8" id="KW-0812">Transmembrane</keyword>
<name>A0A3S9W8K3_9MICO</name>
<proteinExistence type="predicted"/>
<feature type="transmembrane region" description="Helical" evidence="8">
    <location>
        <begin position="69"/>
        <end position="88"/>
    </location>
</feature>
<dbReference type="GO" id="GO:0022857">
    <property type="term" value="F:transmembrane transporter activity"/>
    <property type="evidence" value="ECO:0007669"/>
    <property type="project" value="InterPro"/>
</dbReference>
<feature type="compositionally biased region" description="Low complexity" evidence="7">
    <location>
        <begin position="1"/>
        <end position="17"/>
    </location>
</feature>
<sequence>MSEVAGDAPGAGAPGANAPGGGGPEEVLRVPAFALFWSATTIRALGSAVAGVAFQVLIVTVIGATALQISILSALGVVPYLFLGLIVGAVMDRWRRQPTLVITSIGRALALASIPVLVLTNALNFWSLAAVVLTLGVLTLFADSAAQPFLPHLVSRRSLVMANARLGQSATVAGTAGPALGGALITLVGAPLLFVFEAVILAVAALLQSRIRVVETRRKARAPGRHIGHDIAEGMRYTYRHRMLLPLAVSVHLWFLANSIVTTLFGVFALRELDVPEWAFGLILAVGGLGGFLGALLAPRVGSRVGAGRAILLGRIVTVAPWLTLALLPLTAATSLALLVPVLAAAQFLYALSQGIEDANEMGYRQAVAPDALQGRMNATIRTANRVIFFFGALLAGLLATLLGYRVTIGIAAAVFAVAALVIVFSPLRNARHGDQHTIESTPV</sequence>
<dbReference type="Gene3D" id="1.20.1250.20">
    <property type="entry name" value="MFS general substrate transporter like domains"/>
    <property type="match status" value="2"/>
</dbReference>
<protein>
    <recommendedName>
        <fullName evidence="9">Major facilitator superfamily (MFS) profile domain-containing protein</fullName>
    </recommendedName>
</protein>
<feature type="transmembrane region" description="Helical" evidence="8">
    <location>
        <begin position="44"/>
        <end position="63"/>
    </location>
</feature>
<feature type="transmembrane region" description="Helical" evidence="8">
    <location>
        <begin position="387"/>
        <end position="405"/>
    </location>
</feature>
<keyword evidence="5 8" id="KW-1133">Transmembrane helix</keyword>
<feature type="transmembrane region" description="Helical" evidence="8">
    <location>
        <begin position="100"/>
        <end position="119"/>
    </location>
</feature>
<feature type="transmembrane region" description="Helical" evidence="8">
    <location>
        <begin position="411"/>
        <end position="428"/>
    </location>
</feature>
<dbReference type="Proteomes" id="UP000276888">
    <property type="component" value="Chromosome"/>
</dbReference>
<feature type="region of interest" description="Disordered" evidence="7">
    <location>
        <begin position="1"/>
        <end position="20"/>
    </location>
</feature>
<dbReference type="Pfam" id="PF05977">
    <property type="entry name" value="MFS_3"/>
    <property type="match status" value="1"/>
</dbReference>
<evidence type="ECO:0000256" key="3">
    <source>
        <dbReference type="ARBA" id="ARBA00022475"/>
    </source>
</evidence>
<dbReference type="PROSITE" id="PS50850">
    <property type="entry name" value="MFS"/>
    <property type="match status" value="1"/>
</dbReference>
<gene>
    <name evidence="10" type="ORF">CVS47_00894</name>
</gene>
<dbReference type="AlphaFoldDB" id="A0A3S9W8K3"/>